<name>A0A067KIP5_JATCU</name>
<sequence length="152" mass="15429">MVLEIETLPPEFHGEGGVKLGIIGANGKGGKGTFGNGGKLGSGGRLGMSNGGGNGNGGSCGNGIPGICGNGIPGIPGGNGKIFISLVAVLFILSKFFSFPISSSGLSFIELSIKSRASTRLATTLNKTMKLQTILEHFLEAFMAMDKGFSFS</sequence>
<organism evidence="1 2">
    <name type="scientific">Jatropha curcas</name>
    <name type="common">Barbados nut</name>
    <dbReference type="NCBI Taxonomy" id="180498"/>
    <lineage>
        <taxon>Eukaryota</taxon>
        <taxon>Viridiplantae</taxon>
        <taxon>Streptophyta</taxon>
        <taxon>Embryophyta</taxon>
        <taxon>Tracheophyta</taxon>
        <taxon>Spermatophyta</taxon>
        <taxon>Magnoliopsida</taxon>
        <taxon>eudicotyledons</taxon>
        <taxon>Gunneridae</taxon>
        <taxon>Pentapetalae</taxon>
        <taxon>rosids</taxon>
        <taxon>fabids</taxon>
        <taxon>Malpighiales</taxon>
        <taxon>Euphorbiaceae</taxon>
        <taxon>Crotonoideae</taxon>
        <taxon>Jatropheae</taxon>
        <taxon>Jatropha</taxon>
    </lineage>
</organism>
<dbReference type="AlphaFoldDB" id="A0A067KIP5"/>
<proteinExistence type="predicted"/>
<dbReference type="Proteomes" id="UP000027138">
    <property type="component" value="Unassembled WGS sequence"/>
</dbReference>
<gene>
    <name evidence="1" type="ORF">JCGZ_09166</name>
</gene>
<dbReference type="EMBL" id="KK914502">
    <property type="protein sequence ID" value="KDP34878.1"/>
    <property type="molecule type" value="Genomic_DNA"/>
</dbReference>
<protein>
    <submittedName>
        <fullName evidence="1">Uncharacterized protein</fullName>
    </submittedName>
</protein>
<evidence type="ECO:0000313" key="2">
    <source>
        <dbReference type="Proteomes" id="UP000027138"/>
    </source>
</evidence>
<evidence type="ECO:0000313" key="1">
    <source>
        <dbReference type="EMBL" id="KDP34878.1"/>
    </source>
</evidence>
<reference evidence="1 2" key="1">
    <citation type="journal article" date="2014" name="PLoS ONE">
        <title>Global Analysis of Gene Expression Profiles in Physic Nut (Jatropha curcas L.) Seedlings Exposed to Salt Stress.</title>
        <authorList>
            <person name="Zhang L."/>
            <person name="Zhang C."/>
            <person name="Wu P."/>
            <person name="Chen Y."/>
            <person name="Li M."/>
            <person name="Jiang H."/>
            <person name="Wu G."/>
        </authorList>
    </citation>
    <scope>NUCLEOTIDE SEQUENCE [LARGE SCALE GENOMIC DNA]</scope>
    <source>
        <strain evidence="2">cv. GZQX0401</strain>
        <tissue evidence="1">Young leaves</tissue>
    </source>
</reference>
<keyword evidence="2" id="KW-1185">Reference proteome</keyword>
<accession>A0A067KIP5</accession>